<accession>A0ACC2F9X4</accession>
<evidence type="ECO:0000313" key="1">
    <source>
        <dbReference type="EMBL" id="KAJ7988085.1"/>
    </source>
</evidence>
<evidence type="ECO:0000313" key="2">
    <source>
        <dbReference type="Proteomes" id="UP001157502"/>
    </source>
</evidence>
<organism evidence="1 2">
    <name type="scientific">Dallia pectoralis</name>
    <name type="common">Alaska blackfish</name>
    <dbReference type="NCBI Taxonomy" id="75939"/>
    <lineage>
        <taxon>Eukaryota</taxon>
        <taxon>Metazoa</taxon>
        <taxon>Chordata</taxon>
        <taxon>Craniata</taxon>
        <taxon>Vertebrata</taxon>
        <taxon>Euteleostomi</taxon>
        <taxon>Actinopterygii</taxon>
        <taxon>Neopterygii</taxon>
        <taxon>Teleostei</taxon>
        <taxon>Protacanthopterygii</taxon>
        <taxon>Esociformes</taxon>
        <taxon>Umbridae</taxon>
        <taxon>Dallia</taxon>
    </lineage>
</organism>
<dbReference type="EMBL" id="CM055758">
    <property type="protein sequence ID" value="KAJ7988085.1"/>
    <property type="molecule type" value="Genomic_DNA"/>
</dbReference>
<keyword evidence="2" id="KW-1185">Reference proteome</keyword>
<protein>
    <submittedName>
        <fullName evidence="1">Uncharacterized protein</fullName>
    </submittedName>
</protein>
<sequence length="753" mass="83860">MCGPHQGYTASCSQTKTAMLTPDRSPPPYTTGVATPTRSSPDSDMTLWSEAEFQERCNCFVNDCTREEYPGDRGEDRDRTMAEWSLPTNLVLRRSPDSGEVLGVASRELIPKGTRFGPLVGQCYNNDTVPKNANRKYFWRVFSDGQLHHILDGFDEGKSNWMRYVNPACSPADQNLVACQIGMAIYFYTIRAMPPDQELLVWYCPEFACRLNNPALGAFITERIGRSQIDCKSSVKRGYSMSDILRKEPAKPPRPTTCSPILPLCPRVIYSTCTPVSYFSPSLPQRTQIDSPVTPHIPFPVRPTPDNLVTTKHYPEYPLLGRMYPSPYLPPHYLNSQLTLTYPLYSDRLAPCLMTPGGYPQFLHPSINGNKELRLGPTTRHQEPSLTNGRRELPLAQTSSNKDLSHLGTSGCKNLMEPAHSPGNEVRNLTNGFRDSKHSHVIGTPKGQPLPASPRASATTSSPAFRGGSPPAGLVASSDVLPSKSTSAQLSSSYSAGKGAVDLRKERRAGRVIGYKTLSYPLTRKNGKIRYECNVCRKIFGQLSNLKVHLRVHSGERPFRCQTCSKDFTQLAHLQKHFLVHTGEKPHECQVCRKRFSSTSNLKTHLRLHSGERPYQCKVCPARFTQYVHLKLHKRLHSGERPHRCPHCPRAYLHHCSLQVHLQGFCRSGAALSGFAPSAEEICSVNAEIEQFDLSEAAERLEALTAEPEAKNGDSQMNALLQEMELRSSGRRGRSDDTMLALAHGLYKAAAAR</sequence>
<comment type="caution">
    <text evidence="1">The sequence shown here is derived from an EMBL/GenBank/DDBJ whole genome shotgun (WGS) entry which is preliminary data.</text>
</comment>
<dbReference type="Proteomes" id="UP001157502">
    <property type="component" value="Chromosome 31"/>
</dbReference>
<reference evidence="1" key="1">
    <citation type="submission" date="2021-05" db="EMBL/GenBank/DDBJ databases">
        <authorList>
            <person name="Pan Q."/>
            <person name="Jouanno E."/>
            <person name="Zahm M."/>
            <person name="Klopp C."/>
            <person name="Cabau C."/>
            <person name="Louis A."/>
            <person name="Berthelot C."/>
            <person name="Parey E."/>
            <person name="Roest Crollius H."/>
            <person name="Montfort J."/>
            <person name="Robinson-Rechavi M."/>
            <person name="Bouchez O."/>
            <person name="Lampietro C."/>
            <person name="Lopez Roques C."/>
            <person name="Donnadieu C."/>
            <person name="Postlethwait J."/>
            <person name="Bobe J."/>
            <person name="Dillon D."/>
            <person name="Chandos A."/>
            <person name="von Hippel F."/>
            <person name="Guiguen Y."/>
        </authorList>
    </citation>
    <scope>NUCLEOTIDE SEQUENCE</scope>
    <source>
        <strain evidence="1">YG-Jan2019</strain>
    </source>
</reference>
<gene>
    <name evidence="1" type="ORF">DPEC_G00319970</name>
</gene>
<name>A0ACC2F9X4_DALPE</name>
<proteinExistence type="predicted"/>